<keyword evidence="4" id="KW-0121">Carboxypeptidase</keyword>
<dbReference type="PANTHER" id="PTHR30023:SF0">
    <property type="entry name" value="PENICILLIN-SENSITIVE CARBOXYPEPTIDASE A"/>
    <property type="match status" value="1"/>
</dbReference>
<keyword evidence="2" id="KW-0378">Hydrolase</keyword>
<dbReference type="Pfam" id="PF02113">
    <property type="entry name" value="Peptidase_S13"/>
    <property type="match status" value="2"/>
</dbReference>
<dbReference type="InterPro" id="IPR012338">
    <property type="entry name" value="Beta-lactam/transpept-like"/>
</dbReference>
<evidence type="ECO:0000313" key="5">
    <source>
        <dbReference type="Proteomes" id="UP000220133"/>
    </source>
</evidence>
<keyword evidence="5" id="KW-1185">Reference proteome</keyword>
<dbReference type="KEGG" id="cbae:COR50_05430"/>
<organism evidence="4 5">
    <name type="scientific">Chitinophaga caeni</name>
    <dbReference type="NCBI Taxonomy" id="2029983"/>
    <lineage>
        <taxon>Bacteria</taxon>
        <taxon>Pseudomonadati</taxon>
        <taxon>Bacteroidota</taxon>
        <taxon>Chitinophagia</taxon>
        <taxon>Chitinophagales</taxon>
        <taxon>Chitinophagaceae</taxon>
        <taxon>Chitinophaga</taxon>
    </lineage>
</organism>
<keyword evidence="3" id="KW-0732">Signal</keyword>
<dbReference type="PRINTS" id="PR00922">
    <property type="entry name" value="DADACBPTASE3"/>
</dbReference>
<proteinExistence type="inferred from homology"/>
<dbReference type="GO" id="GO:0006508">
    <property type="term" value="P:proteolysis"/>
    <property type="evidence" value="ECO:0007669"/>
    <property type="project" value="InterPro"/>
</dbReference>
<dbReference type="GO" id="GO:0000270">
    <property type="term" value="P:peptidoglycan metabolic process"/>
    <property type="evidence" value="ECO:0007669"/>
    <property type="project" value="TreeGrafter"/>
</dbReference>
<dbReference type="InterPro" id="IPR000667">
    <property type="entry name" value="Peptidase_S13"/>
</dbReference>
<evidence type="ECO:0000313" key="4">
    <source>
        <dbReference type="EMBL" id="ATL46667.1"/>
    </source>
</evidence>
<protein>
    <submittedName>
        <fullName evidence="4">D-alanyl-D-alanine carboxypeptidase</fullName>
    </submittedName>
</protein>
<gene>
    <name evidence="4" type="ORF">COR50_05430</name>
</gene>
<reference evidence="4 5" key="1">
    <citation type="submission" date="2017-10" db="EMBL/GenBank/DDBJ databases">
        <title>Paenichitinophaga pekingensis gen. nov., sp. nov., isolated from activated sludge.</title>
        <authorList>
            <person name="Jin D."/>
            <person name="Kong X."/>
            <person name="Deng Y."/>
            <person name="Bai Z."/>
        </authorList>
    </citation>
    <scope>NUCLEOTIDE SEQUENCE [LARGE SCALE GENOMIC DNA]</scope>
    <source>
        <strain evidence="4 5">13</strain>
    </source>
</reference>
<dbReference type="SUPFAM" id="SSF56601">
    <property type="entry name" value="beta-lactamase/transpeptidase-like"/>
    <property type="match status" value="1"/>
</dbReference>
<comment type="similarity">
    <text evidence="1">Belongs to the peptidase S13 family.</text>
</comment>
<dbReference type="PANTHER" id="PTHR30023">
    <property type="entry name" value="D-ALANYL-D-ALANINE CARBOXYPEPTIDASE"/>
    <property type="match status" value="1"/>
</dbReference>
<accession>A0A291QRU6</accession>
<sequence length="438" mass="50189">MTRKYLISFSLLLMATQAFPQSTAKIKSWAADMLSDSAFQTAHTGIYIEDIQSGKTWFQYQGNKFFQPASNTKIITLFSALSFLGDSLPAARIWENDTAIWIKGTGDPSFLHPDFKDRQPLYQLLSTTAKHIYLVPAVNENTRFGPGWAWGDYPDYYQPERNELPMYGNIARINWHQGKYHIIPGFPVHIQSTPDSTENTYADRDERKNEFYLHYKKEDTSRFISDVPFITGDLQQVAFRLQDTLHKAVNTWHQANNIPAHGTGRLLHSRPLDSLLIPFMHHSDNFFAEQLLMMISAEQFDTIATARVIKKVKGELLNEFPQDPQWADGSGLSRYNLFSPMDFVYVLKKLYNQFPKERLFQIFATGGKGTLKYYFREAPNAVFAKTGTLNGCVALSGYLITRKGRTLAFSILVNNHHATSTQIRRGTEAFLVKIYQQY</sequence>
<dbReference type="Proteomes" id="UP000220133">
    <property type="component" value="Chromosome"/>
</dbReference>
<evidence type="ECO:0000256" key="3">
    <source>
        <dbReference type="SAM" id="SignalP"/>
    </source>
</evidence>
<evidence type="ECO:0000256" key="1">
    <source>
        <dbReference type="ARBA" id="ARBA00006096"/>
    </source>
</evidence>
<keyword evidence="4" id="KW-0645">Protease</keyword>
<evidence type="ECO:0000256" key="2">
    <source>
        <dbReference type="ARBA" id="ARBA00022801"/>
    </source>
</evidence>
<dbReference type="OrthoDB" id="9802627at2"/>
<dbReference type="AlphaFoldDB" id="A0A291QRU6"/>
<feature type="chain" id="PRO_5012855488" evidence="3">
    <location>
        <begin position="21"/>
        <end position="438"/>
    </location>
</feature>
<feature type="signal peptide" evidence="3">
    <location>
        <begin position="1"/>
        <end position="20"/>
    </location>
</feature>
<dbReference type="GO" id="GO:0004185">
    <property type="term" value="F:serine-type carboxypeptidase activity"/>
    <property type="evidence" value="ECO:0007669"/>
    <property type="project" value="InterPro"/>
</dbReference>
<dbReference type="Gene3D" id="3.40.710.10">
    <property type="entry name" value="DD-peptidase/beta-lactamase superfamily"/>
    <property type="match status" value="2"/>
</dbReference>
<name>A0A291QRU6_9BACT</name>
<dbReference type="EMBL" id="CP023777">
    <property type="protein sequence ID" value="ATL46667.1"/>
    <property type="molecule type" value="Genomic_DNA"/>
</dbReference>
<dbReference type="RefSeq" id="WP_098193055.1">
    <property type="nucleotide sequence ID" value="NZ_CP023777.1"/>
</dbReference>